<accession>A0A8A4ZDT4</accession>
<organism evidence="3 4">
    <name type="scientific">Pengzhenrongella sicca</name>
    <dbReference type="NCBI Taxonomy" id="2819238"/>
    <lineage>
        <taxon>Bacteria</taxon>
        <taxon>Bacillati</taxon>
        <taxon>Actinomycetota</taxon>
        <taxon>Actinomycetes</taxon>
        <taxon>Micrococcales</taxon>
        <taxon>Pengzhenrongella</taxon>
    </lineage>
</organism>
<name>A0A8A4ZDT4_9MICO</name>
<dbReference type="RefSeq" id="WP_227423759.1">
    <property type="nucleotide sequence ID" value="NZ_CP071868.1"/>
</dbReference>
<dbReference type="Pfam" id="PF08327">
    <property type="entry name" value="AHSA1"/>
    <property type="match status" value="1"/>
</dbReference>
<protein>
    <submittedName>
        <fullName evidence="3">SRPBCC domain-containing protein</fullName>
    </submittedName>
</protein>
<sequence length="141" mass="15611">MSGHVAAAEVEIEATPERVWRTLVDPDCVRQYMFGSEVVTDWRAGSAILFRGQWEGKAYEDKGVILDLDEPTLLRYTHYSPLSGAPDEPASYHTLTYALEPVGAGTRLTLTQDNNDTEAAAEHASGMWRQLLESVKALAEE</sequence>
<evidence type="ECO:0000313" key="3">
    <source>
        <dbReference type="EMBL" id="QTE29475.1"/>
    </source>
</evidence>
<comment type="similarity">
    <text evidence="1">Belongs to the AHA1 family.</text>
</comment>
<dbReference type="KEGG" id="psic:J4E96_19830"/>
<reference evidence="3" key="1">
    <citation type="submission" date="2021-03" db="EMBL/GenBank/DDBJ databases">
        <title>Pengzhenrongella sicca gen. nov., sp. nov., a new member of suborder Micrococcineae isolated from High-Arctic tundra soil.</title>
        <authorList>
            <person name="Peng F."/>
        </authorList>
    </citation>
    <scope>NUCLEOTIDE SEQUENCE</scope>
    <source>
        <strain evidence="3">LRZ-2</strain>
    </source>
</reference>
<evidence type="ECO:0000256" key="1">
    <source>
        <dbReference type="ARBA" id="ARBA00006817"/>
    </source>
</evidence>
<evidence type="ECO:0000313" key="4">
    <source>
        <dbReference type="Proteomes" id="UP000663937"/>
    </source>
</evidence>
<dbReference type="EMBL" id="CP071868">
    <property type="protein sequence ID" value="QTE29475.1"/>
    <property type="molecule type" value="Genomic_DNA"/>
</dbReference>
<keyword evidence="4" id="KW-1185">Reference proteome</keyword>
<dbReference type="Gene3D" id="3.30.530.20">
    <property type="match status" value="1"/>
</dbReference>
<feature type="domain" description="Activator of Hsp90 ATPase homologue 1/2-like C-terminal" evidence="2">
    <location>
        <begin position="14"/>
        <end position="139"/>
    </location>
</feature>
<dbReference type="InterPro" id="IPR013538">
    <property type="entry name" value="ASHA1/2-like_C"/>
</dbReference>
<dbReference type="AlphaFoldDB" id="A0A8A4ZDT4"/>
<dbReference type="SUPFAM" id="SSF55961">
    <property type="entry name" value="Bet v1-like"/>
    <property type="match status" value="1"/>
</dbReference>
<dbReference type="Proteomes" id="UP000663937">
    <property type="component" value="Chromosome"/>
</dbReference>
<gene>
    <name evidence="3" type="ORF">J4E96_19830</name>
</gene>
<dbReference type="InterPro" id="IPR023393">
    <property type="entry name" value="START-like_dom_sf"/>
</dbReference>
<evidence type="ECO:0000259" key="2">
    <source>
        <dbReference type="Pfam" id="PF08327"/>
    </source>
</evidence>
<proteinExistence type="inferred from homology"/>